<evidence type="ECO:0000313" key="2">
    <source>
        <dbReference type="Proteomes" id="UP001199631"/>
    </source>
</evidence>
<dbReference type="RefSeq" id="WP_238019674.1">
    <property type="nucleotide sequence ID" value="NZ_JAIFZM010000007.1"/>
</dbReference>
<dbReference type="AlphaFoldDB" id="A0AAW5B4J9"/>
<reference evidence="1 2" key="1">
    <citation type="journal article" date="2022" name="Evol. Bioinform. Online">
        <title>Draft Genome Sequence of Oceanobacillus jordanicus Strain GSFE11, a Halotolerant Plant Growth-Promoting Bacterial Endophyte Isolated From the Jordan Valley.</title>
        <authorList>
            <person name="Alhindi T."/>
            <person name="Albdaiwi R."/>
        </authorList>
    </citation>
    <scope>NUCLEOTIDE SEQUENCE [LARGE SCALE GENOMIC DNA]</scope>
    <source>
        <strain evidence="1 2">GSFE11</strain>
    </source>
</reference>
<accession>A0AAW5B4J9</accession>
<dbReference type="Proteomes" id="UP001199631">
    <property type="component" value="Unassembled WGS sequence"/>
</dbReference>
<protein>
    <submittedName>
        <fullName evidence="1">Dihydrodipicolinate synthase family protein</fullName>
    </submittedName>
</protein>
<keyword evidence="2" id="KW-1185">Reference proteome</keyword>
<dbReference type="EMBL" id="JAIFZM010000007">
    <property type="protein sequence ID" value="MCG3419425.1"/>
    <property type="molecule type" value="Genomic_DNA"/>
</dbReference>
<proteinExistence type="predicted"/>
<dbReference type="Pfam" id="PF06187">
    <property type="entry name" value="DUF993"/>
    <property type="match status" value="1"/>
</dbReference>
<name>A0AAW5B4J9_9BACI</name>
<dbReference type="InterPro" id="IPR013785">
    <property type="entry name" value="Aldolase_TIM"/>
</dbReference>
<organism evidence="1 2">
    <name type="scientific">Oceanobacillus jordanicus</name>
    <dbReference type="NCBI Taxonomy" id="2867266"/>
    <lineage>
        <taxon>Bacteria</taxon>
        <taxon>Bacillati</taxon>
        <taxon>Bacillota</taxon>
        <taxon>Bacilli</taxon>
        <taxon>Bacillales</taxon>
        <taxon>Bacillaceae</taxon>
        <taxon>Oceanobacillus</taxon>
    </lineage>
</organism>
<comment type="caution">
    <text evidence="1">The sequence shown here is derived from an EMBL/GenBank/DDBJ whole genome shotgun (WGS) entry which is preliminary data.</text>
</comment>
<evidence type="ECO:0000313" key="1">
    <source>
        <dbReference type="EMBL" id="MCG3419425.1"/>
    </source>
</evidence>
<gene>
    <name evidence="1" type="ORF">K3T81_09690</name>
</gene>
<dbReference type="SUPFAM" id="SSF51569">
    <property type="entry name" value="Aldolase"/>
    <property type="match status" value="1"/>
</dbReference>
<sequence length="396" mass="43835">MNNSILLPNQSGELYAHTLKPGKDFAIPKKQFEKRIALSAAHVVADPLATMDPINQCAIDWEETLAYRRHLWSLGFGVAEAMDTAQRGMGLNWNAAQELISRSVKEAKAVNGQIACGAGTDHIQPTSQVTIQDVERAYEEQCEFVEKEGGRIILMASRALAACASSAEDYVKVYSHILNKVSEPVILHWLGDMFDPALKGYWGYEDIDQAMEVCLRIIKENEKKVDGIKISLLDDKREIQMRALLPESVKMYTGDDFNYPELIKGDEDGYSHALLGIFDAIAPAAASALHALDDGDLPKYDALLEKTVALSRHIFQAPTYAYKTGVVFMAYLNGHQSHFKMIGGAESQRSIVHLADLFVMAGEAGLLQDIELATYRMKLTLMQAGIEQKNVAIQNV</sequence>
<dbReference type="InterPro" id="IPR009334">
    <property type="entry name" value="DUF993"/>
</dbReference>
<dbReference type="Gene3D" id="3.20.20.70">
    <property type="entry name" value="Aldolase class I"/>
    <property type="match status" value="1"/>
</dbReference>